<reference evidence="12" key="1">
    <citation type="submission" date="2020-08" db="EMBL/GenBank/DDBJ databases">
        <title>Sequencing the genomes of 1000 actinobacteria strains.</title>
        <authorList>
            <person name="Klenk H.-P."/>
        </authorList>
    </citation>
    <scope>NUCLEOTIDE SEQUENCE</scope>
    <source>
        <strain evidence="12">DSM 10695</strain>
    </source>
</reference>
<dbReference type="GO" id="GO:0043590">
    <property type="term" value="C:bacterial nucleoid"/>
    <property type="evidence" value="ECO:0007669"/>
    <property type="project" value="TreeGrafter"/>
</dbReference>
<dbReference type="CDD" id="cd03241">
    <property type="entry name" value="ABC_RecN"/>
    <property type="match status" value="1"/>
</dbReference>
<evidence type="ECO:0000256" key="6">
    <source>
        <dbReference type="ARBA" id="ARBA00022840"/>
    </source>
</evidence>
<dbReference type="NCBIfam" id="TIGR00634">
    <property type="entry name" value="recN"/>
    <property type="match status" value="1"/>
</dbReference>
<dbReference type="GO" id="GO:0006281">
    <property type="term" value="P:DNA repair"/>
    <property type="evidence" value="ECO:0007669"/>
    <property type="project" value="UniProtKB-KW"/>
</dbReference>
<evidence type="ECO:0000256" key="8">
    <source>
        <dbReference type="ARBA" id="ARBA00033408"/>
    </source>
</evidence>
<keyword evidence="7 9" id="KW-0234">DNA repair</keyword>
<evidence type="ECO:0000259" key="11">
    <source>
        <dbReference type="Pfam" id="PF02463"/>
    </source>
</evidence>
<dbReference type="PANTHER" id="PTHR11059">
    <property type="entry name" value="DNA REPAIR PROTEIN RECN"/>
    <property type="match status" value="1"/>
</dbReference>
<comment type="similarity">
    <text evidence="2 9">Belongs to the RecN family.</text>
</comment>
<keyword evidence="5 9" id="KW-0227">DNA damage</keyword>
<name>A0A923E484_9ACTO</name>
<dbReference type="AlphaFoldDB" id="A0A923E484"/>
<dbReference type="EMBL" id="JACHMK010000001">
    <property type="protein sequence ID" value="MBB6334578.1"/>
    <property type="molecule type" value="Genomic_DNA"/>
</dbReference>
<evidence type="ECO:0000256" key="1">
    <source>
        <dbReference type="ARBA" id="ARBA00003618"/>
    </source>
</evidence>
<dbReference type="SUPFAM" id="SSF52540">
    <property type="entry name" value="P-loop containing nucleoside triphosphate hydrolases"/>
    <property type="match status" value="1"/>
</dbReference>
<proteinExistence type="inferred from homology"/>
<feature type="coiled-coil region" evidence="10">
    <location>
        <begin position="221"/>
        <end position="268"/>
    </location>
</feature>
<keyword evidence="10" id="KW-0175">Coiled coil</keyword>
<dbReference type="GO" id="GO:0006310">
    <property type="term" value="P:DNA recombination"/>
    <property type="evidence" value="ECO:0007669"/>
    <property type="project" value="InterPro"/>
</dbReference>
<keyword evidence="4" id="KW-0547">Nucleotide-binding</keyword>
<evidence type="ECO:0000256" key="7">
    <source>
        <dbReference type="ARBA" id="ARBA00023204"/>
    </source>
</evidence>
<dbReference type="Proteomes" id="UP000617426">
    <property type="component" value="Unassembled WGS sequence"/>
</dbReference>
<dbReference type="InterPro" id="IPR004604">
    <property type="entry name" value="DNA_recomb/repair_RecN"/>
</dbReference>
<evidence type="ECO:0000313" key="12">
    <source>
        <dbReference type="EMBL" id="MBB6334578.1"/>
    </source>
</evidence>
<dbReference type="Pfam" id="PF02463">
    <property type="entry name" value="SMC_N"/>
    <property type="match status" value="1"/>
</dbReference>
<accession>A0A923E484</accession>
<gene>
    <name evidence="12" type="ORF">HD592_001143</name>
</gene>
<feature type="domain" description="RecF/RecN/SMC N-terminal" evidence="11">
    <location>
        <begin position="1"/>
        <end position="510"/>
    </location>
</feature>
<evidence type="ECO:0000256" key="5">
    <source>
        <dbReference type="ARBA" id="ARBA00022763"/>
    </source>
</evidence>
<dbReference type="Gene3D" id="3.40.50.300">
    <property type="entry name" value="P-loop containing nucleotide triphosphate hydrolases"/>
    <property type="match status" value="2"/>
</dbReference>
<dbReference type="InterPro" id="IPR027417">
    <property type="entry name" value="P-loop_NTPase"/>
</dbReference>
<sequence length="556" mass="59502">MITRIEISGIGVIDRAELDFGEGLTVLTGETGAGKTMVLTSVDLLLGGRADPGLVRTGHENAQVDGFFTVDPSQAQTAQDEGGLVEDGELIVSRTVPAQGRSRARLGGRPVPASSLTRAIAPLITVHGQADQIRLTSPNAQRALLDSSGDARHRALMAEYAEHWRAAVALKKELDEALADSSTRGAQIDELSKALELIDALDIHEGEDEELRIEARRLMSVEDLGRLIEAARTAIQGADEEPGAARLLRESLDRLDDAKRMDEALEETAARLRSIVIDAQTLADDLADYARTLDADPARLSQVMSRRHALKNLLEGRASDATGLLEWADEARERLARLVDPDKDPEKIRERLTDAQAQVIAAGERLTASRKRLATRLAEAVGGELQALAMKDAALEILVAPSKPNSHGLDEVTILLRPHPSANARPLGQGASGGELSRIMLALEVVLGEGDEATTFIFDEVDAGIGGRTATEVGARLAALAKKRQVLVVTHLPQVAVFASTHLVVSKQEGTTRVVKVEGAEREAELTRMMGGDPHSPAARRHAIEVLTSAVPQSKG</sequence>
<dbReference type="RefSeq" id="WP_184452464.1">
    <property type="nucleotide sequence ID" value="NZ_JACHMK010000001.1"/>
</dbReference>
<dbReference type="PANTHER" id="PTHR11059:SF0">
    <property type="entry name" value="DNA REPAIR PROTEIN RECN"/>
    <property type="match status" value="1"/>
</dbReference>
<organism evidence="12 13">
    <name type="scientific">Schaalia hyovaginalis</name>
    <dbReference type="NCBI Taxonomy" id="29316"/>
    <lineage>
        <taxon>Bacteria</taxon>
        <taxon>Bacillati</taxon>
        <taxon>Actinomycetota</taxon>
        <taxon>Actinomycetes</taxon>
        <taxon>Actinomycetales</taxon>
        <taxon>Actinomycetaceae</taxon>
        <taxon>Schaalia</taxon>
    </lineage>
</organism>
<evidence type="ECO:0000256" key="10">
    <source>
        <dbReference type="SAM" id="Coils"/>
    </source>
</evidence>
<protein>
    <recommendedName>
        <fullName evidence="3 9">DNA repair protein RecN</fullName>
    </recommendedName>
    <alternativeName>
        <fullName evidence="8 9">Recombination protein N</fullName>
    </alternativeName>
</protein>
<evidence type="ECO:0000256" key="3">
    <source>
        <dbReference type="ARBA" id="ARBA00021315"/>
    </source>
</evidence>
<dbReference type="InterPro" id="IPR003395">
    <property type="entry name" value="RecF/RecN/SMC_N"/>
</dbReference>
<evidence type="ECO:0000256" key="2">
    <source>
        <dbReference type="ARBA" id="ARBA00009441"/>
    </source>
</evidence>
<dbReference type="GO" id="GO:0005524">
    <property type="term" value="F:ATP binding"/>
    <property type="evidence" value="ECO:0007669"/>
    <property type="project" value="UniProtKB-KW"/>
</dbReference>
<evidence type="ECO:0000256" key="4">
    <source>
        <dbReference type="ARBA" id="ARBA00022741"/>
    </source>
</evidence>
<evidence type="ECO:0000313" key="13">
    <source>
        <dbReference type="Proteomes" id="UP000617426"/>
    </source>
</evidence>
<dbReference type="GO" id="GO:0009432">
    <property type="term" value="P:SOS response"/>
    <property type="evidence" value="ECO:0007669"/>
    <property type="project" value="TreeGrafter"/>
</dbReference>
<dbReference type="PIRSF" id="PIRSF003128">
    <property type="entry name" value="RecN"/>
    <property type="match status" value="1"/>
</dbReference>
<comment type="caution">
    <text evidence="12">The sequence shown here is derived from an EMBL/GenBank/DDBJ whole genome shotgun (WGS) entry which is preliminary data.</text>
</comment>
<comment type="function">
    <text evidence="1 9">May be involved in recombinational repair of damaged DNA.</text>
</comment>
<keyword evidence="6" id="KW-0067">ATP-binding</keyword>
<evidence type="ECO:0000256" key="9">
    <source>
        <dbReference type="PIRNR" id="PIRNR003128"/>
    </source>
</evidence>
<keyword evidence="13" id="KW-1185">Reference proteome</keyword>